<dbReference type="CDD" id="cd02961">
    <property type="entry name" value="PDI_a_family"/>
    <property type="match status" value="2"/>
</dbReference>
<feature type="region of interest" description="Disordered" evidence="3">
    <location>
        <begin position="178"/>
        <end position="206"/>
    </location>
</feature>
<name>A0A6C0FDQ6_9ZZZZ</name>
<evidence type="ECO:0000256" key="1">
    <source>
        <dbReference type="ARBA" id="ARBA00006347"/>
    </source>
</evidence>
<dbReference type="EMBL" id="MN738840">
    <property type="protein sequence ID" value="QHT39292.1"/>
    <property type="molecule type" value="Genomic_DNA"/>
</dbReference>
<keyword evidence="4" id="KW-0472">Membrane</keyword>
<evidence type="ECO:0000256" key="3">
    <source>
        <dbReference type="SAM" id="MobiDB-lite"/>
    </source>
</evidence>
<dbReference type="Pfam" id="PF00085">
    <property type="entry name" value="Thioredoxin"/>
    <property type="match status" value="2"/>
</dbReference>
<dbReference type="InterPro" id="IPR036249">
    <property type="entry name" value="Thioredoxin-like_sf"/>
</dbReference>
<comment type="similarity">
    <text evidence="1">Belongs to the protein disulfide isomerase family.</text>
</comment>
<feature type="domain" description="Thioredoxin" evidence="5">
    <location>
        <begin position="171"/>
        <end position="278"/>
    </location>
</feature>
<dbReference type="PANTHER" id="PTHR45672">
    <property type="entry name" value="PROTEIN DISULFIDE-ISOMERASE C17H9.14C-RELATED"/>
    <property type="match status" value="1"/>
</dbReference>
<dbReference type="AlphaFoldDB" id="A0A6C0FDQ6"/>
<evidence type="ECO:0000259" key="5">
    <source>
        <dbReference type="PROSITE" id="PS51352"/>
    </source>
</evidence>
<feature type="domain" description="Thioredoxin" evidence="5">
    <location>
        <begin position="293"/>
        <end position="409"/>
    </location>
</feature>
<keyword evidence="2" id="KW-0732">Signal</keyword>
<keyword evidence="4" id="KW-0812">Transmembrane</keyword>
<proteinExistence type="inferred from homology"/>
<dbReference type="GO" id="GO:0003756">
    <property type="term" value="F:protein disulfide isomerase activity"/>
    <property type="evidence" value="ECO:0007669"/>
    <property type="project" value="TreeGrafter"/>
</dbReference>
<sequence length="409" mass="46057">MDLVDQGINYVKKICQDDEVCVMLVFVLVGFMLCYLFKNQISGYMNFATVDHEFAPLIGPPVVKKAPPDQKPQPQGQEIPVDKVRNRPKMKRKQMNQMKPQGPIGIELKPRKPDPTPSTERQLGVMAAKPPVRRDGVQQGAGLMVQDATIFKPFDEVWNPGFMPLDMVFKGVPSKMATDRPMPPTQPTPQVKPIRQPKPQAAPAGSGEVSLVLVYAPWCGHSKKMLPDYERVKAEFDGKTINGKKVNIIMYNSDVDKDKVKEYDVKGFPSLFFESNGKRESFPHREYDKIKAFLEGSPMPSVAPPPTKPRPKAAPAGSGEVNLVLVYAPWCGYSKKMLPDYEKIKAEFDGKTINGKKINIIMYNSDVDKDKVKEYQVEGFPTLFLERNGNREPFPHREYDKIKSALESL</sequence>
<dbReference type="InterPro" id="IPR051063">
    <property type="entry name" value="PDI"/>
</dbReference>
<protein>
    <recommendedName>
        <fullName evidence="5">Thioredoxin domain-containing protein</fullName>
    </recommendedName>
</protein>
<dbReference type="Gene3D" id="3.40.30.10">
    <property type="entry name" value="Glutaredoxin"/>
    <property type="match status" value="2"/>
</dbReference>
<dbReference type="SUPFAM" id="SSF52833">
    <property type="entry name" value="Thioredoxin-like"/>
    <property type="match status" value="2"/>
</dbReference>
<evidence type="ECO:0000256" key="2">
    <source>
        <dbReference type="ARBA" id="ARBA00022729"/>
    </source>
</evidence>
<dbReference type="PROSITE" id="PS51352">
    <property type="entry name" value="THIOREDOXIN_2"/>
    <property type="match status" value="2"/>
</dbReference>
<feature type="region of interest" description="Disordered" evidence="3">
    <location>
        <begin position="63"/>
        <end position="122"/>
    </location>
</feature>
<accession>A0A6C0FDQ6</accession>
<dbReference type="GO" id="GO:0005783">
    <property type="term" value="C:endoplasmic reticulum"/>
    <property type="evidence" value="ECO:0007669"/>
    <property type="project" value="TreeGrafter"/>
</dbReference>
<evidence type="ECO:0000313" key="6">
    <source>
        <dbReference type="EMBL" id="QHT39292.1"/>
    </source>
</evidence>
<dbReference type="GO" id="GO:0006457">
    <property type="term" value="P:protein folding"/>
    <property type="evidence" value="ECO:0007669"/>
    <property type="project" value="TreeGrafter"/>
</dbReference>
<reference evidence="6" key="1">
    <citation type="journal article" date="2020" name="Nature">
        <title>Giant virus diversity and host interactions through global metagenomics.</title>
        <authorList>
            <person name="Schulz F."/>
            <person name="Roux S."/>
            <person name="Paez-Espino D."/>
            <person name="Jungbluth S."/>
            <person name="Walsh D.A."/>
            <person name="Denef V.J."/>
            <person name="McMahon K.D."/>
            <person name="Konstantinidis K.T."/>
            <person name="Eloe-Fadrosh E.A."/>
            <person name="Kyrpides N.C."/>
            <person name="Woyke T."/>
        </authorList>
    </citation>
    <scope>NUCLEOTIDE SEQUENCE</scope>
    <source>
        <strain evidence="6">GVMAG-S-ERX556126-94</strain>
    </source>
</reference>
<organism evidence="6">
    <name type="scientific">viral metagenome</name>
    <dbReference type="NCBI Taxonomy" id="1070528"/>
    <lineage>
        <taxon>unclassified sequences</taxon>
        <taxon>metagenomes</taxon>
        <taxon>organismal metagenomes</taxon>
    </lineage>
</organism>
<dbReference type="PANTHER" id="PTHR45672:SF3">
    <property type="entry name" value="THIOREDOXIN DOMAIN-CONTAINING PROTEIN 5"/>
    <property type="match status" value="1"/>
</dbReference>
<feature type="region of interest" description="Disordered" evidence="3">
    <location>
        <begin position="297"/>
        <end position="316"/>
    </location>
</feature>
<feature type="transmembrane region" description="Helical" evidence="4">
    <location>
        <begin position="20"/>
        <end position="37"/>
    </location>
</feature>
<evidence type="ECO:0000256" key="4">
    <source>
        <dbReference type="SAM" id="Phobius"/>
    </source>
</evidence>
<dbReference type="InterPro" id="IPR013766">
    <property type="entry name" value="Thioredoxin_domain"/>
</dbReference>
<keyword evidence="4" id="KW-1133">Transmembrane helix</keyword>